<dbReference type="Proteomes" id="UP001454036">
    <property type="component" value="Unassembled WGS sequence"/>
</dbReference>
<dbReference type="EMBL" id="BAABME010001506">
    <property type="protein sequence ID" value="GAA0149992.1"/>
    <property type="molecule type" value="Genomic_DNA"/>
</dbReference>
<reference evidence="1 2" key="1">
    <citation type="submission" date="2024-01" db="EMBL/GenBank/DDBJ databases">
        <title>The complete chloroplast genome sequence of Lithospermum erythrorhizon: insights into the phylogenetic relationship among Boraginaceae species and the maternal lineages of purple gromwells.</title>
        <authorList>
            <person name="Okada T."/>
            <person name="Watanabe K."/>
        </authorList>
    </citation>
    <scope>NUCLEOTIDE SEQUENCE [LARGE SCALE GENOMIC DNA]</scope>
</reference>
<sequence>MTTILVARMKNVLDKVIGKQQTTFVPGRKISDGVLLMQELVVGYLQRSGPPRCALKIDIMKAFDSIVSKALEEFGELLGLKPNLDKITLYVAGLAKERDM</sequence>
<organism evidence="1 2">
    <name type="scientific">Lithospermum erythrorhizon</name>
    <name type="common">Purple gromwell</name>
    <name type="synonym">Lithospermum officinale var. erythrorhizon</name>
    <dbReference type="NCBI Taxonomy" id="34254"/>
    <lineage>
        <taxon>Eukaryota</taxon>
        <taxon>Viridiplantae</taxon>
        <taxon>Streptophyta</taxon>
        <taxon>Embryophyta</taxon>
        <taxon>Tracheophyta</taxon>
        <taxon>Spermatophyta</taxon>
        <taxon>Magnoliopsida</taxon>
        <taxon>eudicotyledons</taxon>
        <taxon>Gunneridae</taxon>
        <taxon>Pentapetalae</taxon>
        <taxon>asterids</taxon>
        <taxon>lamiids</taxon>
        <taxon>Boraginales</taxon>
        <taxon>Boraginaceae</taxon>
        <taxon>Boraginoideae</taxon>
        <taxon>Lithospermeae</taxon>
        <taxon>Lithospermum</taxon>
    </lineage>
</organism>
<gene>
    <name evidence="1" type="ORF">LIER_09028</name>
</gene>
<evidence type="ECO:0000313" key="2">
    <source>
        <dbReference type="Proteomes" id="UP001454036"/>
    </source>
</evidence>
<dbReference type="AlphaFoldDB" id="A0AAV3PE33"/>
<evidence type="ECO:0000313" key="1">
    <source>
        <dbReference type="EMBL" id="GAA0149992.1"/>
    </source>
</evidence>
<keyword evidence="2" id="KW-1185">Reference proteome</keyword>
<name>A0AAV3PE33_LITER</name>
<proteinExistence type="predicted"/>
<comment type="caution">
    <text evidence="1">The sequence shown here is derived from an EMBL/GenBank/DDBJ whole genome shotgun (WGS) entry which is preliminary data.</text>
</comment>
<protein>
    <recommendedName>
        <fullName evidence="3">Reverse transcriptase</fullName>
    </recommendedName>
</protein>
<accession>A0AAV3PE33</accession>
<evidence type="ECO:0008006" key="3">
    <source>
        <dbReference type="Google" id="ProtNLM"/>
    </source>
</evidence>